<dbReference type="EMBL" id="JBHSDR010000003">
    <property type="protein sequence ID" value="MFC4294355.1"/>
    <property type="molecule type" value="Genomic_DNA"/>
</dbReference>
<dbReference type="PRINTS" id="PR01021">
    <property type="entry name" value="OMPADOMAIN"/>
</dbReference>
<proteinExistence type="predicted"/>
<name>A0ABV8RP81_9SPHN</name>
<reference evidence="8" key="1">
    <citation type="journal article" date="2019" name="Int. J. Syst. Evol. Microbiol.">
        <title>The Global Catalogue of Microorganisms (GCM) 10K type strain sequencing project: providing services to taxonomists for standard genome sequencing and annotation.</title>
        <authorList>
            <consortium name="The Broad Institute Genomics Platform"/>
            <consortium name="The Broad Institute Genome Sequencing Center for Infectious Disease"/>
            <person name="Wu L."/>
            <person name="Ma J."/>
        </authorList>
    </citation>
    <scope>NUCLEOTIDE SEQUENCE [LARGE SCALE GENOMIC DNA]</scope>
    <source>
        <strain evidence="8">CGMCC 1.12989</strain>
    </source>
</reference>
<dbReference type="InterPro" id="IPR036737">
    <property type="entry name" value="OmpA-like_sf"/>
</dbReference>
<evidence type="ECO:0000256" key="3">
    <source>
        <dbReference type="ARBA" id="ARBA00023237"/>
    </source>
</evidence>
<evidence type="ECO:0000259" key="6">
    <source>
        <dbReference type="PROSITE" id="PS51123"/>
    </source>
</evidence>
<accession>A0ABV8RP81</accession>
<gene>
    <name evidence="7" type="ORF">ACFO0A_04700</name>
</gene>
<dbReference type="InterPro" id="IPR006665">
    <property type="entry name" value="OmpA-like"/>
</dbReference>
<dbReference type="InterPro" id="IPR050330">
    <property type="entry name" value="Bact_OuterMem_StrucFunc"/>
</dbReference>
<dbReference type="CDD" id="cd07185">
    <property type="entry name" value="OmpA_C-like"/>
    <property type="match status" value="1"/>
</dbReference>
<evidence type="ECO:0000313" key="8">
    <source>
        <dbReference type="Proteomes" id="UP001595828"/>
    </source>
</evidence>
<dbReference type="PANTHER" id="PTHR30329">
    <property type="entry name" value="STATOR ELEMENT OF FLAGELLAR MOTOR COMPLEX"/>
    <property type="match status" value="1"/>
</dbReference>
<organism evidence="7 8">
    <name type="scientific">Novosphingobium tardum</name>
    <dbReference type="NCBI Taxonomy" id="1538021"/>
    <lineage>
        <taxon>Bacteria</taxon>
        <taxon>Pseudomonadati</taxon>
        <taxon>Pseudomonadota</taxon>
        <taxon>Alphaproteobacteria</taxon>
        <taxon>Sphingomonadales</taxon>
        <taxon>Sphingomonadaceae</taxon>
        <taxon>Novosphingobium</taxon>
    </lineage>
</organism>
<evidence type="ECO:0000256" key="1">
    <source>
        <dbReference type="ARBA" id="ARBA00004442"/>
    </source>
</evidence>
<comment type="subcellular location">
    <subcellularLocation>
        <location evidence="1">Cell outer membrane</location>
    </subcellularLocation>
</comment>
<evidence type="ECO:0000256" key="5">
    <source>
        <dbReference type="SAM" id="SignalP"/>
    </source>
</evidence>
<protein>
    <submittedName>
        <fullName evidence="7">OmpA family protein</fullName>
    </submittedName>
</protein>
<comment type="caution">
    <text evidence="7">The sequence shown here is derived from an EMBL/GenBank/DDBJ whole genome shotgun (WGS) entry which is preliminary data.</text>
</comment>
<keyword evidence="2 4" id="KW-0472">Membrane</keyword>
<keyword evidence="5" id="KW-0732">Signal</keyword>
<feature type="domain" description="OmpA-like" evidence="6">
    <location>
        <begin position="121"/>
        <end position="236"/>
    </location>
</feature>
<evidence type="ECO:0000313" key="7">
    <source>
        <dbReference type="EMBL" id="MFC4294355.1"/>
    </source>
</evidence>
<dbReference type="Proteomes" id="UP001595828">
    <property type="component" value="Unassembled WGS sequence"/>
</dbReference>
<dbReference type="Gene3D" id="3.30.1330.60">
    <property type="entry name" value="OmpA-like domain"/>
    <property type="match status" value="1"/>
</dbReference>
<dbReference type="RefSeq" id="WP_379537809.1">
    <property type="nucleotide sequence ID" value="NZ_JBHSDR010000003.1"/>
</dbReference>
<evidence type="ECO:0000256" key="4">
    <source>
        <dbReference type="PROSITE-ProRule" id="PRU00473"/>
    </source>
</evidence>
<sequence length="249" mass="25683">MKDGYKILLGAVAAACVSVTSHALVNPGLIARLNADARAALDANGGRRVGVSFTSGGGWLTRHPSLSTGRRLSDGERARLARIVAALDGIGATWWRRAPGLAAEKAQAATAAPLPPDHCQNGVDALLKVRTIRFASASAGIDPASNALLDEVAAALKPCGGSVVEIAGHTDAQGDPAANGALSEDRAYAVRDALITRGMPPSQLVARGYGAERPLAGLRPDDPANRRIEFSVVATEPLRPTPIDTPVAR</sequence>
<dbReference type="PROSITE" id="PS51123">
    <property type="entry name" value="OMPA_2"/>
    <property type="match status" value="1"/>
</dbReference>
<keyword evidence="8" id="KW-1185">Reference proteome</keyword>
<dbReference type="PANTHER" id="PTHR30329:SF21">
    <property type="entry name" value="LIPOPROTEIN YIAD-RELATED"/>
    <property type="match status" value="1"/>
</dbReference>
<dbReference type="Pfam" id="PF00691">
    <property type="entry name" value="OmpA"/>
    <property type="match status" value="1"/>
</dbReference>
<dbReference type="SUPFAM" id="SSF103088">
    <property type="entry name" value="OmpA-like"/>
    <property type="match status" value="1"/>
</dbReference>
<evidence type="ECO:0000256" key="2">
    <source>
        <dbReference type="ARBA" id="ARBA00023136"/>
    </source>
</evidence>
<feature type="signal peptide" evidence="5">
    <location>
        <begin position="1"/>
        <end position="23"/>
    </location>
</feature>
<feature type="chain" id="PRO_5047500077" evidence="5">
    <location>
        <begin position="24"/>
        <end position="249"/>
    </location>
</feature>
<dbReference type="InterPro" id="IPR006664">
    <property type="entry name" value="OMP_bac"/>
</dbReference>
<keyword evidence="3" id="KW-0998">Cell outer membrane</keyword>